<feature type="transmembrane region" description="Helical" evidence="7">
    <location>
        <begin position="99"/>
        <end position="126"/>
    </location>
</feature>
<proteinExistence type="inferred from homology"/>
<comment type="similarity">
    <text evidence="7">Belongs to the TRAP transporter large permease family.</text>
</comment>
<feature type="transmembrane region" description="Helical" evidence="7">
    <location>
        <begin position="332"/>
        <end position="361"/>
    </location>
</feature>
<dbReference type="GO" id="GO:0022857">
    <property type="term" value="F:transmembrane transporter activity"/>
    <property type="evidence" value="ECO:0007669"/>
    <property type="project" value="UniProtKB-UniRule"/>
</dbReference>
<comment type="subunit">
    <text evidence="7">The complex comprises the extracytoplasmic solute receptor protein and the two transmembrane proteins.</text>
</comment>
<gene>
    <name evidence="9" type="ORF">GGQ83_000963</name>
</gene>
<feature type="transmembrane region" description="Helical" evidence="7">
    <location>
        <begin position="418"/>
        <end position="443"/>
    </location>
</feature>
<evidence type="ECO:0000256" key="1">
    <source>
        <dbReference type="ARBA" id="ARBA00004429"/>
    </source>
</evidence>
<accession>A0A840A8V5</accession>
<comment type="caution">
    <text evidence="9">The sequence shown here is derived from an EMBL/GenBank/DDBJ whole genome shotgun (WGS) entry which is preliminary data.</text>
</comment>
<comment type="function">
    <text evidence="7">Part of the tripartite ATP-independent periplasmic (TRAP) transport system.</text>
</comment>
<evidence type="ECO:0000256" key="2">
    <source>
        <dbReference type="ARBA" id="ARBA00022475"/>
    </source>
</evidence>
<dbReference type="InterPro" id="IPR004681">
    <property type="entry name" value="TRAP_DctM"/>
</dbReference>
<feature type="transmembrane region" description="Helical" evidence="7">
    <location>
        <begin position="177"/>
        <end position="198"/>
    </location>
</feature>
<dbReference type="Pfam" id="PF06808">
    <property type="entry name" value="DctM"/>
    <property type="match status" value="1"/>
</dbReference>
<name>A0A840A8V5_9PROT</name>
<dbReference type="PANTHER" id="PTHR33362">
    <property type="entry name" value="SIALIC ACID TRAP TRANSPORTER PERMEASE PROTEIN SIAT-RELATED"/>
    <property type="match status" value="1"/>
</dbReference>
<evidence type="ECO:0000259" key="8">
    <source>
        <dbReference type="Pfam" id="PF06808"/>
    </source>
</evidence>
<keyword evidence="4 7" id="KW-0812">Transmembrane</keyword>
<feature type="transmembrane region" description="Helical" evidence="7">
    <location>
        <begin position="232"/>
        <end position="254"/>
    </location>
</feature>
<dbReference type="Proteomes" id="UP000553193">
    <property type="component" value="Unassembled WGS sequence"/>
</dbReference>
<evidence type="ECO:0000256" key="7">
    <source>
        <dbReference type="RuleBase" id="RU369079"/>
    </source>
</evidence>
<keyword evidence="3 7" id="KW-0997">Cell inner membrane</keyword>
<reference evidence="9 10" key="1">
    <citation type="submission" date="2020-08" db="EMBL/GenBank/DDBJ databases">
        <title>Genomic Encyclopedia of Type Strains, Phase IV (KMG-IV): sequencing the most valuable type-strain genomes for metagenomic binning, comparative biology and taxonomic classification.</title>
        <authorList>
            <person name="Goeker M."/>
        </authorList>
    </citation>
    <scope>NUCLEOTIDE SEQUENCE [LARGE SCALE GENOMIC DNA]</scope>
    <source>
        <strain evidence="9 10">DSM 19979</strain>
    </source>
</reference>
<dbReference type="NCBIfam" id="TIGR00786">
    <property type="entry name" value="dctM"/>
    <property type="match status" value="1"/>
</dbReference>
<evidence type="ECO:0000256" key="5">
    <source>
        <dbReference type="ARBA" id="ARBA00022989"/>
    </source>
</evidence>
<protein>
    <recommendedName>
        <fullName evidence="7">TRAP transporter large permease protein</fullName>
    </recommendedName>
</protein>
<dbReference type="PIRSF" id="PIRSF006066">
    <property type="entry name" value="HI0050"/>
    <property type="match status" value="1"/>
</dbReference>
<dbReference type="InterPro" id="IPR010656">
    <property type="entry name" value="DctM"/>
</dbReference>
<keyword evidence="2" id="KW-1003">Cell membrane</keyword>
<evidence type="ECO:0000256" key="4">
    <source>
        <dbReference type="ARBA" id="ARBA00022692"/>
    </source>
</evidence>
<feature type="transmembrane region" description="Helical" evidence="7">
    <location>
        <begin position="138"/>
        <end position="157"/>
    </location>
</feature>
<dbReference type="RefSeq" id="WP_184382455.1">
    <property type="nucleotide sequence ID" value="NZ_JACIDJ010000001.1"/>
</dbReference>
<feature type="transmembrane region" description="Helical" evidence="7">
    <location>
        <begin position="290"/>
        <end position="312"/>
    </location>
</feature>
<feature type="domain" description="TRAP C4-dicarboxylate transport system permease DctM subunit" evidence="8">
    <location>
        <begin position="11"/>
        <end position="438"/>
    </location>
</feature>
<keyword evidence="7" id="KW-0813">Transport</keyword>
<evidence type="ECO:0000313" key="9">
    <source>
        <dbReference type="EMBL" id="MBB3897537.1"/>
    </source>
</evidence>
<dbReference type="EMBL" id="JACIDJ010000001">
    <property type="protein sequence ID" value="MBB3897537.1"/>
    <property type="molecule type" value="Genomic_DNA"/>
</dbReference>
<sequence>MEDITLGFTLIGVMVGLIMLGLPIGITLIGTGAVGVWLIRDNPDLAFRFTAMSTYSGIQDYLFATIPLFVLMGLLVSVSNVGRDTFEVAQALLRRVRGGLGMATVGANAIFAAVTGVSIASAAVFTKVAVPEMVRHGYSLRFATGTVAGSSILGMLIPPSLLMIVYGVLAEVSIGRMFIAGILPGLLIALGFVALIWVRAAFFPHQIMTAAAPAPAPPERDMPERDMPVGEMVAKAVPILSLVVLILGGLYTGFFTPTEAGAVGAAGALVIALARRQLGWARFWQVLRETGLVSASILFLLVAASLYSRMLSMAGVPQAIGEMVETMGLGPYGFLAAFVVIVLLMGMILDSTSILLIMVPIGAPIAQAMGFDLIHFGIMVIIAVEMGLLTPPFGISVFTVKATLGDPRVGVETIFAGALPYVLVMGAALVLIAFVPAIATALVG</sequence>
<comment type="caution">
    <text evidence="7">Lacks conserved residue(s) required for the propagation of feature annotation.</text>
</comment>
<feature type="transmembrane region" description="Helical" evidence="7">
    <location>
        <begin position="6"/>
        <end position="39"/>
    </location>
</feature>
<feature type="transmembrane region" description="Helical" evidence="7">
    <location>
        <begin position="60"/>
        <end position="79"/>
    </location>
</feature>
<comment type="subcellular location">
    <subcellularLocation>
        <location evidence="1 7">Cell inner membrane</location>
        <topology evidence="1 7">Multi-pass membrane protein</topology>
    </subcellularLocation>
</comment>
<dbReference type="GO" id="GO:0005886">
    <property type="term" value="C:plasma membrane"/>
    <property type="evidence" value="ECO:0007669"/>
    <property type="project" value="UniProtKB-SubCell"/>
</dbReference>
<evidence type="ECO:0000313" key="10">
    <source>
        <dbReference type="Proteomes" id="UP000553193"/>
    </source>
</evidence>
<keyword evidence="5 7" id="KW-1133">Transmembrane helix</keyword>
<keyword evidence="10" id="KW-1185">Reference proteome</keyword>
<dbReference type="AlphaFoldDB" id="A0A840A8V5"/>
<evidence type="ECO:0000256" key="3">
    <source>
        <dbReference type="ARBA" id="ARBA00022519"/>
    </source>
</evidence>
<feature type="transmembrane region" description="Helical" evidence="7">
    <location>
        <begin position="373"/>
        <end position="398"/>
    </location>
</feature>
<evidence type="ECO:0000256" key="6">
    <source>
        <dbReference type="ARBA" id="ARBA00023136"/>
    </source>
</evidence>
<dbReference type="PANTHER" id="PTHR33362:SF5">
    <property type="entry name" value="C4-DICARBOXYLATE TRAP TRANSPORTER LARGE PERMEASE PROTEIN DCTM"/>
    <property type="match status" value="1"/>
</dbReference>
<organism evidence="9 10">
    <name type="scientific">Roseococcus suduntuyensis</name>
    <dbReference type="NCBI Taxonomy" id="455361"/>
    <lineage>
        <taxon>Bacteria</taxon>
        <taxon>Pseudomonadati</taxon>
        <taxon>Pseudomonadota</taxon>
        <taxon>Alphaproteobacteria</taxon>
        <taxon>Acetobacterales</taxon>
        <taxon>Roseomonadaceae</taxon>
        <taxon>Roseococcus</taxon>
    </lineage>
</organism>
<keyword evidence="6 7" id="KW-0472">Membrane</keyword>